<dbReference type="EMBL" id="BAABDL010000058">
    <property type="protein sequence ID" value="GAA4066664.1"/>
    <property type="molecule type" value="Genomic_DNA"/>
</dbReference>
<dbReference type="NCBIfam" id="NF004630">
    <property type="entry name" value="PRK05974.1"/>
    <property type="match status" value="1"/>
</dbReference>
<keyword evidence="5 6" id="KW-0067">ATP-binding</keyword>
<comment type="subcellular location">
    <subcellularLocation>
        <location evidence="6">Cytoplasm</location>
    </subcellularLocation>
</comment>
<evidence type="ECO:0000256" key="2">
    <source>
        <dbReference type="ARBA" id="ARBA00022598"/>
    </source>
</evidence>
<gene>
    <name evidence="6 7" type="primary">purS</name>
    <name evidence="7" type="ORF">GCM10022410_11280</name>
</gene>
<comment type="subunit">
    <text evidence="6">Part of the FGAM synthase complex composed of 1 PurL, 1 PurQ and 2 PurS subunits.</text>
</comment>
<dbReference type="PANTHER" id="PTHR34696:SF1">
    <property type="entry name" value="PHOSPHORIBOSYLFORMYLGLYCINAMIDINE SYNTHASE SUBUNIT PURS"/>
    <property type="match status" value="1"/>
</dbReference>
<protein>
    <recommendedName>
        <fullName evidence="6">Phosphoribosylformylglycinamidine synthase subunit PurS</fullName>
        <shortName evidence="6">FGAM synthase</shortName>
        <ecNumber evidence="6">6.3.5.3</ecNumber>
    </recommendedName>
    <alternativeName>
        <fullName evidence="6">Formylglycinamide ribonucleotide amidotransferase subunit III</fullName>
        <shortName evidence="6">FGAR amidotransferase III</shortName>
        <shortName evidence="6">FGAR-AT III</shortName>
    </alternativeName>
    <alternativeName>
        <fullName evidence="6">Phosphoribosylformylglycinamidine synthase subunit III</fullName>
    </alternativeName>
</protein>
<evidence type="ECO:0000256" key="3">
    <source>
        <dbReference type="ARBA" id="ARBA00022741"/>
    </source>
</evidence>
<proteinExistence type="inferred from homology"/>
<keyword evidence="1 6" id="KW-0963">Cytoplasm</keyword>
<dbReference type="SUPFAM" id="SSF82697">
    <property type="entry name" value="PurS-like"/>
    <property type="match status" value="1"/>
</dbReference>
<organism evidence="7 8">
    <name type="scientific">Amphibacillus indicireducens</name>
    <dbReference type="NCBI Taxonomy" id="1076330"/>
    <lineage>
        <taxon>Bacteria</taxon>
        <taxon>Bacillati</taxon>
        <taxon>Bacillota</taxon>
        <taxon>Bacilli</taxon>
        <taxon>Bacillales</taxon>
        <taxon>Bacillaceae</taxon>
        <taxon>Amphibacillus</taxon>
    </lineage>
</organism>
<evidence type="ECO:0000256" key="4">
    <source>
        <dbReference type="ARBA" id="ARBA00022755"/>
    </source>
</evidence>
<evidence type="ECO:0000256" key="5">
    <source>
        <dbReference type="ARBA" id="ARBA00022840"/>
    </source>
</evidence>
<comment type="catalytic activity">
    <reaction evidence="6">
        <text>N(2)-formyl-N(1)-(5-phospho-beta-D-ribosyl)glycinamide + L-glutamine + ATP + H2O = 2-formamido-N(1)-(5-O-phospho-beta-D-ribosyl)acetamidine + L-glutamate + ADP + phosphate + H(+)</text>
        <dbReference type="Rhea" id="RHEA:17129"/>
        <dbReference type="ChEBI" id="CHEBI:15377"/>
        <dbReference type="ChEBI" id="CHEBI:15378"/>
        <dbReference type="ChEBI" id="CHEBI:29985"/>
        <dbReference type="ChEBI" id="CHEBI:30616"/>
        <dbReference type="ChEBI" id="CHEBI:43474"/>
        <dbReference type="ChEBI" id="CHEBI:58359"/>
        <dbReference type="ChEBI" id="CHEBI:147286"/>
        <dbReference type="ChEBI" id="CHEBI:147287"/>
        <dbReference type="ChEBI" id="CHEBI:456216"/>
        <dbReference type="EC" id="6.3.5.3"/>
    </reaction>
</comment>
<dbReference type="EC" id="6.3.5.3" evidence="6"/>
<dbReference type="HAMAP" id="MF_01926">
    <property type="entry name" value="PurS"/>
    <property type="match status" value="1"/>
</dbReference>
<sequence>MIKAVVEIRLKKGVLDAQGQAIGEVLDQYDVDGVERVRVGKLVELSFATTDNIEEQVEALCDQLLVNHEMEEYSYRLEERGDE</sequence>
<comment type="caution">
    <text evidence="7">The sequence shown here is derived from an EMBL/GenBank/DDBJ whole genome shotgun (WGS) entry which is preliminary data.</text>
</comment>
<keyword evidence="2 6" id="KW-0436">Ligase</keyword>
<accession>A0ABP7VGZ3</accession>
<evidence type="ECO:0000256" key="1">
    <source>
        <dbReference type="ARBA" id="ARBA00022490"/>
    </source>
</evidence>
<comment type="function">
    <text evidence="6">Part of the phosphoribosylformylglycinamidine synthase complex involved in the purines biosynthetic pathway. Catalyzes the ATP-dependent conversion of formylglycinamide ribonucleotide (FGAR) and glutamine to yield formylglycinamidine ribonucleotide (FGAM) and glutamate. The FGAM synthase complex is composed of three subunits. PurQ produces an ammonia molecule by converting glutamine to glutamate. PurL transfers the ammonia molecule to FGAR to form FGAM in an ATP-dependent manner. PurS interacts with PurQ and PurL and is thought to assist in the transfer of the ammonia molecule from PurQ to PurL.</text>
</comment>
<dbReference type="PANTHER" id="PTHR34696">
    <property type="entry name" value="PHOSPHORIBOSYLFORMYLGLYCINAMIDINE SYNTHASE SUBUNIT PURS"/>
    <property type="match status" value="1"/>
</dbReference>
<reference evidence="8" key="1">
    <citation type="journal article" date="2019" name="Int. J. Syst. Evol. Microbiol.">
        <title>The Global Catalogue of Microorganisms (GCM) 10K type strain sequencing project: providing services to taxonomists for standard genome sequencing and annotation.</title>
        <authorList>
            <consortium name="The Broad Institute Genomics Platform"/>
            <consortium name="The Broad Institute Genome Sequencing Center for Infectious Disease"/>
            <person name="Wu L."/>
            <person name="Ma J."/>
        </authorList>
    </citation>
    <scope>NUCLEOTIDE SEQUENCE [LARGE SCALE GENOMIC DNA]</scope>
    <source>
        <strain evidence="8">JCM 17250</strain>
    </source>
</reference>
<keyword evidence="4 6" id="KW-0658">Purine biosynthesis</keyword>
<keyword evidence="3 6" id="KW-0547">Nucleotide-binding</keyword>
<dbReference type="RefSeq" id="WP_344911204.1">
    <property type="nucleotide sequence ID" value="NZ_BAABDL010000058.1"/>
</dbReference>
<evidence type="ECO:0000313" key="8">
    <source>
        <dbReference type="Proteomes" id="UP001501734"/>
    </source>
</evidence>
<dbReference type="NCBIfam" id="TIGR00302">
    <property type="entry name" value="phosphoribosylformylglycinamidine synthase subunit PurS"/>
    <property type="match status" value="1"/>
</dbReference>
<keyword evidence="8" id="KW-1185">Reference proteome</keyword>
<comment type="pathway">
    <text evidence="6">Purine metabolism; IMP biosynthesis via de novo pathway; 5-amino-1-(5-phospho-D-ribosyl)imidazole from N(2)-formyl-N(1)-(5-phospho-D-ribosyl)glycinamide: step 1/2.</text>
</comment>
<comment type="similarity">
    <text evidence="6">Belongs to the PurS family.</text>
</comment>
<dbReference type="InterPro" id="IPR036604">
    <property type="entry name" value="PurS-like_sf"/>
</dbReference>
<evidence type="ECO:0000313" key="7">
    <source>
        <dbReference type="EMBL" id="GAA4066664.1"/>
    </source>
</evidence>
<name>A0ABP7VGZ3_9BACI</name>
<evidence type="ECO:0000256" key="6">
    <source>
        <dbReference type="HAMAP-Rule" id="MF_01926"/>
    </source>
</evidence>
<dbReference type="InterPro" id="IPR003850">
    <property type="entry name" value="PurS"/>
</dbReference>
<dbReference type="Pfam" id="PF02700">
    <property type="entry name" value="PurS"/>
    <property type="match status" value="1"/>
</dbReference>
<dbReference type="Gene3D" id="3.30.1280.10">
    <property type="entry name" value="Phosphoribosylformylglycinamidine synthase subunit PurS"/>
    <property type="match status" value="1"/>
</dbReference>
<dbReference type="Proteomes" id="UP001501734">
    <property type="component" value="Unassembled WGS sequence"/>
</dbReference>